<dbReference type="AlphaFoldDB" id="A0A1E7N6H6"/>
<evidence type="ECO:0000256" key="4">
    <source>
        <dbReference type="ARBA" id="ARBA00022989"/>
    </source>
</evidence>
<reference evidence="10" key="3">
    <citation type="submission" date="2016-08" db="EMBL/GenBank/DDBJ databases">
        <title>Sequencing, assembly and comparative genomics of S. aureofaciens ATCC 10762.</title>
        <authorList>
            <person name="Gradnigo J.S."/>
            <person name="Johnson N."/>
            <person name="Somerville G.A."/>
        </authorList>
    </citation>
    <scope>NUCLEOTIDE SEQUENCE [LARGE SCALE GENOMIC DNA]</scope>
    <source>
        <strain evidence="10">ATCC 10762 / DSM 40127 / CCM 3239 / JCM 4008 / LMG 5968 / NBRC 12843 / NCIMB 8234 / A-377</strain>
    </source>
</reference>
<keyword evidence="4 6" id="KW-1133">Transmembrane helix</keyword>
<dbReference type="RefSeq" id="WP_030550874.1">
    <property type="nucleotide sequence ID" value="NZ_BMUB01000001.1"/>
</dbReference>
<reference evidence="8 11" key="1">
    <citation type="journal article" date="2014" name="Int. J. Syst. Evol. Microbiol.">
        <title>Complete genome sequence of Corynebacterium casei LMG S-19264T (=DSM 44701T), isolated from a smear-ripened cheese.</title>
        <authorList>
            <consortium name="US DOE Joint Genome Institute (JGI-PGF)"/>
            <person name="Walter F."/>
            <person name="Albersmeier A."/>
            <person name="Kalinowski J."/>
            <person name="Ruckert C."/>
        </authorList>
    </citation>
    <scope>NUCLEOTIDE SEQUENCE [LARGE SCALE GENOMIC DNA]</scope>
    <source>
        <strain evidence="8 11">JCM 4434</strain>
    </source>
</reference>
<feature type="transmembrane region" description="Helical" evidence="6">
    <location>
        <begin position="21"/>
        <end position="43"/>
    </location>
</feature>
<evidence type="ECO:0000256" key="2">
    <source>
        <dbReference type="ARBA" id="ARBA00022475"/>
    </source>
</evidence>
<feature type="transmembrane region" description="Helical" evidence="6">
    <location>
        <begin position="49"/>
        <end position="70"/>
    </location>
</feature>
<dbReference type="Proteomes" id="UP000610124">
    <property type="component" value="Unassembled WGS sequence"/>
</dbReference>
<gene>
    <name evidence="8" type="ORF">GCM10010502_03750</name>
    <name evidence="9" type="ORF">HS99_0030180</name>
</gene>
<organism evidence="9 10">
    <name type="scientific">Kitasatospora aureofaciens</name>
    <name type="common">Streptomyces aureofaciens</name>
    <dbReference type="NCBI Taxonomy" id="1894"/>
    <lineage>
        <taxon>Bacteria</taxon>
        <taxon>Bacillati</taxon>
        <taxon>Actinomycetota</taxon>
        <taxon>Actinomycetes</taxon>
        <taxon>Kitasatosporales</taxon>
        <taxon>Streptomycetaceae</taxon>
        <taxon>Kitasatospora</taxon>
    </lineage>
</organism>
<keyword evidence="2" id="KW-1003">Cell membrane</keyword>
<reference evidence="9" key="4">
    <citation type="submission" date="2016-08" db="EMBL/GenBank/DDBJ databases">
        <title>Sequencing, Assembly and Comparative Genomics of S. aureofaciens ATCC 10762.</title>
        <authorList>
            <person name="Gradnigo J.S."/>
            <person name="Johnson N."/>
            <person name="Somerville G.A."/>
        </authorList>
    </citation>
    <scope>NUCLEOTIDE SEQUENCE [LARGE SCALE GENOMIC DNA]</scope>
    <source>
        <strain evidence="9">ATCC 10762</strain>
    </source>
</reference>
<dbReference type="PANTHER" id="PTHR23513">
    <property type="entry name" value="INTEGRAL MEMBRANE EFFLUX PROTEIN-RELATED"/>
    <property type="match status" value="1"/>
</dbReference>
<dbReference type="Pfam" id="PF07690">
    <property type="entry name" value="MFS_1"/>
    <property type="match status" value="1"/>
</dbReference>
<dbReference type="SUPFAM" id="SSF103473">
    <property type="entry name" value="MFS general substrate transporter"/>
    <property type="match status" value="1"/>
</dbReference>
<feature type="transmembrane region" description="Helical" evidence="6">
    <location>
        <begin position="385"/>
        <end position="403"/>
    </location>
</feature>
<dbReference type="PANTHER" id="PTHR23513:SF6">
    <property type="entry name" value="MAJOR FACILITATOR SUPERFAMILY ASSOCIATED DOMAIN-CONTAINING PROTEIN"/>
    <property type="match status" value="1"/>
</dbReference>
<dbReference type="Proteomes" id="UP000037395">
    <property type="component" value="Unassembled WGS sequence"/>
</dbReference>
<protein>
    <submittedName>
        <fullName evidence="8">MFS transporter</fullName>
    </submittedName>
</protein>
<dbReference type="PROSITE" id="PS50850">
    <property type="entry name" value="MFS"/>
    <property type="match status" value="1"/>
</dbReference>
<reference evidence="8" key="5">
    <citation type="submission" date="2020-09" db="EMBL/GenBank/DDBJ databases">
        <authorList>
            <person name="Sun Q."/>
            <person name="Ohkuma M."/>
        </authorList>
    </citation>
    <scope>NUCLEOTIDE SEQUENCE</scope>
    <source>
        <strain evidence="8">JCM 4434</strain>
    </source>
</reference>
<accession>A0A1E7N6H6</accession>
<keyword evidence="3 6" id="KW-0812">Transmembrane</keyword>
<proteinExistence type="predicted"/>
<evidence type="ECO:0000313" key="9">
    <source>
        <dbReference type="EMBL" id="OEV36278.1"/>
    </source>
</evidence>
<accession>A0A8H9LL52</accession>
<evidence type="ECO:0000259" key="7">
    <source>
        <dbReference type="PROSITE" id="PS50850"/>
    </source>
</evidence>
<feature type="domain" description="Major facilitator superfamily (MFS) profile" evidence="7">
    <location>
        <begin position="224"/>
        <end position="422"/>
    </location>
</feature>
<dbReference type="OrthoDB" id="9815525at2"/>
<dbReference type="GeneID" id="97483564"/>
<dbReference type="InterPro" id="IPR020846">
    <property type="entry name" value="MFS_dom"/>
</dbReference>
<feature type="transmembrane region" description="Helical" evidence="6">
    <location>
        <begin position="291"/>
        <end position="310"/>
    </location>
</feature>
<dbReference type="CDD" id="cd06173">
    <property type="entry name" value="MFS_MefA_like"/>
    <property type="match status" value="1"/>
</dbReference>
<name>A0A1E7N6H6_KITAU</name>
<feature type="transmembrane region" description="Helical" evidence="6">
    <location>
        <begin position="228"/>
        <end position="250"/>
    </location>
</feature>
<evidence type="ECO:0000313" key="8">
    <source>
        <dbReference type="EMBL" id="GGU56655.1"/>
    </source>
</evidence>
<evidence type="ECO:0000313" key="10">
    <source>
        <dbReference type="Proteomes" id="UP000037395"/>
    </source>
</evidence>
<sequence length="422" mass="44112">MKLTGLWDHADFRRLWAGQTLSMLGTNMVAVAVPLIASVSLGASVFQMGLLLATEFLPYLLISLFVGVWLDRRPKKMIIVAADAVRSLILLSVPLLSWAHLLSVPLLLAVVFGTGACSTVSDIGNASILPALVEREDLVEGNSKLEMSSSVSNIGGRTFGGLLVQLLTGPVVIMVNVFAFGLAAACTLRIRKREPVPEKPATGDPSSMWKEIGEGLGFIFGDATLRTLVLVTFLVNFSAIAIDPVFLVFITRTLDLPGILVGALLAGTGVGSLMGALIAARLGKALPFGRMVIWTTVAMTAVELVIPAATVMPKGVAFAMLMFVQVAYAVLVIASAVNIRSYRSAITPDAMQGRMNASTRMIVMAGTPFGAMVGGALGSWLGTQLAIVVCAGGIGLAALLLALSPVRTATGIPTEVPEPATV</sequence>
<keyword evidence="5 6" id="KW-0472">Membrane</keyword>
<evidence type="ECO:0000256" key="6">
    <source>
        <dbReference type="SAM" id="Phobius"/>
    </source>
</evidence>
<dbReference type="Gene3D" id="1.20.1250.20">
    <property type="entry name" value="MFS general substrate transporter like domains"/>
    <property type="match status" value="1"/>
</dbReference>
<dbReference type="GO" id="GO:0005886">
    <property type="term" value="C:plasma membrane"/>
    <property type="evidence" value="ECO:0007669"/>
    <property type="project" value="UniProtKB-SubCell"/>
</dbReference>
<evidence type="ECO:0000313" key="11">
    <source>
        <dbReference type="Proteomes" id="UP000610124"/>
    </source>
</evidence>
<dbReference type="EMBL" id="BMUB01000001">
    <property type="protein sequence ID" value="GGU56655.1"/>
    <property type="molecule type" value="Genomic_DNA"/>
</dbReference>
<reference evidence="9 10" key="2">
    <citation type="submission" date="2014-07" db="EMBL/GenBank/DDBJ databases">
        <authorList>
            <person name="Zhang J.E."/>
            <person name="Yang H."/>
            <person name="Guo J."/>
            <person name="Deng Z."/>
            <person name="Luo H."/>
            <person name="Luo M."/>
            <person name="Zhao B."/>
        </authorList>
    </citation>
    <scope>NUCLEOTIDE SEQUENCE [LARGE SCALE GENOMIC DNA]</scope>
    <source>
        <strain evidence="9">ATCC 10762</strain>
        <strain evidence="10">ATCC 10762 / DSM 40127 / CCM 3239 / JCM 4008 / LMG 5968 / NBRC 12843 / NCIMB 8234 / A-377</strain>
    </source>
</reference>
<feature type="transmembrane region" description="Helical" evidence="6">
    <location>
        <begin position="316"/>
        <end position="339"/>
    </location>
</feature>
<dbReference type="InterPro" id="IPR011701">
    <property type="entry name" value="MFS"/>
</dbReference>
<dbReference type="GO" id="GO:0022857">
    <property type="term" value="F:transmembrane transporter activity"/>
    <property type="evidence" value="ECO:0007669"/>
    <property type="project" value="InterPro"/>
</dbReference>
<evidence type="ECO:0000256" key="3">
    <source>
        <dbReference type="ARBA" id="ARBA00022692"/>
    </source>
</evidence>
<keyword evidence="10" id="KW-1185">Reference proteome</keyword>
<evidence type="ECO:0000256" key="5">
    <source>
        <dbReference type="ARBA" id="ARBA00023136"/>
    </source>
</evidence>
<comment type="caution">
    <text evidence="9">The sequence shown here is derived from an EMBL/GenBank/DDBJ whole genome shotgun (WGS) entry which is preliminary data.</text>
</comment>
<feature type="transmembrane region" description="Helical" evidence="6">
    <location>
        <begin position="360"/>
        <end position="379"/>
    </location>
</feature>
<comment type="subcellular location">
    <subcellularLocation>
        <location evidence="1">Cell membrane</location>
        <topology evidence="1">Multi-pass membrane protein</topology>
    </subcellularLocation>
</comment>
<dbReference type="InterPro" id="IPR036259">
    <property type="entry name" value="MFS_trans_sf"/>
</dbReference>
<dbReference type="EMBL" id="JPRF03000028">
    <property type="protein sequence ID" value="OEV36278.1"/>
    <property type="molecule type" value="Genomic_DNA"/>
</dbReference>
<feature type="transmembrane region" description="Helical" evidence="6">
    <location>
        <begin position="256"/>
        <end position="279"/>
    </location>
</feature>
<evidence type="ECO:0000256" key="1">
    <source>
        <dbReference type="ARBA" id="ARBA00004651"/>
    </source>
</evidence>
<feature type="transmembrane region" description="Helical" evidence="6">
    <location>
        <begin position="162"/>
        <end position="185"/>
    </location>
</feature>